<dbReference type="Pfam" id="PF13560">
    <property type="entry name" value="HTH_31"/>
    <property type="match status" value="1"/>
</dbReference>
<dbReference type="OrthoDB" id="3196789at2"/>
<gene>
    <name evidence="2" type="ORF">DM813_22705</name>
</gene>
<comment type="caution">
    <text evidence="2">The sequence shown here is derived from an EMBL/GenBank/DDBJ whole genome shotgun (WGS) entry which is preliminary data.</text>
</comment>
<dbReference type="SMART" id="SM00530">
    <property type="entry name" value="HTH_XRE"/>
    <property type="match status" value="1"/>
</dbReference>
<dbReference type="EMBL" id="QJRG01000048">
    <property type="protein sequence ID" value="RWU19129.1"/>
    <property type="molecule type" value="Genomic_DNA"/>
</dbReference>
<evidence type="ECO:0000313" key="2">
    <source>
        <dbReference type="EMBL" id="RWU19129.1"/>
    </source>
</evidence>
<dbReference type="RefSeq" id="WP_128325612.1">
    <property type="nucleotide sequence ID" value="NZ_QJRG01000048.1"/>
</dbReference>
<reference evidence="2 3" key="1">
    <citation type="submission" date="2018-06" db="EMBL/GenBank/DDBJ databases">
        <title>Bacteria isolated from soil of Wuhan.</title>
        <authorList>
            <person name="Wei X."/>
            <person name="Chunhua H."/>
        </authorList>
    </citation>
    <scope>NUCLEOTIDE SEQUENCE [LARGE SCALE GENOMIC DNA]</scope>
    <source>
        <strain evidence="3">xwS2</strain>
    </source>
</reference>
<dbReference type="CDD" id="cd00093">
    <property type="entry name" value="HTH_XRE"/>
    <property type="match status" value="1"/>
</dbReference>
<sequence>MNGIGARLREERERLGLTQRVFGDIGGVEPNAQGKYESGERTPKADYLAAVAARGVDALYVLNGIRTPVHPGSVSPEEDGLLDCFRQLAAQDQAAVRQLLASLAAALPRACTKMPGTPAMVFGSVAGKHKSASL</sequence>
<protein>
    <submittedName>
        <fullName evidence="2">Transcriptional regulator</fullName>
    </submittedName>
</protein>
<name>A0A443ZJM0_9PSED</name>
<accession>A0A443ZJM0</accession>
<dbReference type="SUPFAM" id="SSF47413">
    <property type="entry name" value="lambda repressor-like DNA-binding domains"/>
    <property type="match status" value="1"/>
</dbReference>
<dbReference type="AlphaFoldDB" id="A0A443ZJM0"/>
<organism evidence="2 3">
    <name type="scientific">Pseudomonas alkylphenolica</name>
    <dbReference type="NCBI Taxonomy" id="237609"/>
    <lineage>
        <taxon>Bacteria</taxon>
        <taxon>Pseudomonadati</taxon>
        <taxon>Pseudomonadota</taxon>
        <taxon>Gammaproteobacteria</taxon>
        <taxon>Pseudomonadales</taxon>
        <taxon>Pseudomonadaceae</taxon>
        <taxon>Pseudomonas</taxon>
    </lineage>
</organism>
<dbReference type="InterPro" id="IPR010982">
    <property type="entry name" value="Lambda_DNA-bd_dom_sf"/>
</dbReference>
<feature type="domain" description="HTH cro/C1-type" evidence="1">
    <location>
        <begin position="8"/>
        <end position="52"/>
    </location>
</feature>
<evidence type="ECO:0000313" key="3">
    <source>
        <dbReference type="Proteomes" id="UP000288983"/>
    </source>
</evidence>
<dbReference type="InterPro" id="IPR001387">
    <property type="entry name" value="Cro/C1-type_HTH"/>
</dbReference>
<dbReference type="GO" id="GO:0003677">
    <property type="term" value="F:DNA binding"/>
    <property type="evidence" value="ECO:0007669"/>
    <property type="project" value="InterPro"/>
</dbReference>
<proteinExistence type="predicted"/>
<dbReference type="Gene3D" id="1.10.260.40">
    <property type="entry name" value="lambda repressor-like DNA-binding domains"/>
    <property type="match status" value="1"/>
</dbReference>
<dbReference type="Proteomes" id="UP000288983">
    <property type="component" value="Unassembled WGS sequence"/>
</dbReference>
<dbReference type="PROSITE" id="PS50943">
    <property type="entry name" value="HTH_CROC1"/>
    <property type="match status" value="1"/>
</dbReference>
<evidence type="ECO:0000259" key="1">
    <source>
        <dbReference type="PROSITE" id="PS50943"/>
    </source>
</evidence>